<keyword evidence="1 7" id="KW-1003">Cell membrane</keyword>
<dbReference type="GO" id="GO:0071555">
    <property type="term" value="P:cell wall organization"/>
    <property type="evidence" value="ECO:0007669"/>
    <property type="project" value="UniProtKB-KW"/>
</dbReference>
<reference evidence="10 11" key="1">
    <citation type="submission" date="2019-04" db="EMBL/GenBank/DDBJ databases">
        <title>Genome sequencing of Clostridium botulinum Groups I-IV and Clostridium butyricum.</title>
        <authorList>
            <person name="Brunt J."/>
            <person name="Van Vliet A.H.M."/>
            <person name="Stringer S.C."/>
            <person name="Carter A.T."/>
            <person name="Peck M.W."/>
        </authorList>
    </citation>
    <scope>NUCLEOTIDE SEQUENCE [LARGE SCALE GENOMIC DNA]</scope>
    <source>
        <strain evidence="8 11">1605</strain>
        <strain evidence="9 10">CB-K-33E</strain>
    </source>
</reference>
<evidence type="ECO:0000256" key="6">
    <source>
        <dbReference type="ARBA" id="ARBA00023316"/>
    </source>
</evidence>
<dbReference type="EMBL" id="SWVK01000003">
    <property type="protein sequence ID" value="NFN34211.1"/>
    <property type="molecule type" value="Genomic_DNA"/>
</dbReference>
<evidence type="ECO:0000256" key="2">
    <source>
        <dbReference type="ARBA" id="ARBA00022692"/>
    </source>
</evidence>
<protein>
    <recommendedName>
        <fullName evidence="7">Endolytic murein transglycosylase</fullName>
        <ecNumber evidence="7">4.2.2.29</ecNumber>
    </recommendedName>
    <alternativeName>
        <fullName evidence="7">Peptidoglycan lytic transglycosylase</fullName>
    </alternativeName>
    <alternativeName>
        <fullName evidence="7">Peptidoglycan polymerization terminase</fullName>
    </alternativeName>
</protein>
<dbReference type="RefSeq" id="WP_053342322.1">
    <property type="nucleotide sequence ID" value="NZ_LFPA01000067.1"/>
</dbReference>
<accession>A0A0M1LW78</accession>
<dbReference type="GO" id="GO:0009252">
    <property type="term" value="P:peptidoglycan biosynthetic process"/>
    <property type="evidence" value="ECO:0007669"/>
    <property type="project" value="UniProtKB-UniRule"/>
</dbReference>
<keyword evidence="5 7" id="KW-0456">Lyase</keyword>
<dbReference type="EMBL" id="SWOV01000001">
    <property type="protein sequence ID" value="NFF86402.1"/>
    <property type="molecule type" value="Genomic_DNA"/>
</dbReference>
<evidence type="ECO:0000313" key="11">
    <source>
        <dbReference type="Proteomes" id="UP000476820"/>
    </source>
</evidence>
<keyword evidence="6 7" id="KW-0961">Cell wall biogenesis/degradation</keyword>
<feature type="site" description="Important for catalytic activity" evidence="7">
    <location>
        <position position="229"/>
    </location>
</feature>
<gene>
    <name evidence="7 8" type="primary">mltG</name>
    <name evidence="8" type="ORF">FC774_00555</name>
    <name evidence="9" type="ORF">FDB51_03505</name>
</gene>
<dbReference type="PANTHER" id="PTHR30518:SF2">
    <property type="entry name" value="ENDOLYTIC MUREIN TRANSGLYCOSYLASE"/>
    <property type="match status" value="1"/>
</dbReference>
<dbReference type="Proteomes" id="UP000473681">
    <property type="component" value="Unassembled WGS sequence"/>
</dbReference>
<dbReference type="OrthoDB" id="9814591at2"/>
<dbReference type="AlphaFoldDB" id="A0A0M1LW78"/>
<dbReference type="GO" id="GO:0008932">
    <property type="term" value="F:lytic endotransglycosylase activity"/>
    <property type="evidence" value="ECO:0007669"/>
    <property type="project" value="UniProtKB-UniRule"/>
</dbReference>
<dbReference type="GO" id="GO:0005886">
    <property type="term" value="C:plasma membrane"/>
    <property type="evidence" value="ECO:0007669"/>
    <property type="project" value="UniProtKB-SubCell"/>
</dbReference>
<evidence type="ECO:0000256" key="7">
    <source>
        <dbReference type="HAMAP-Rule" id="MF_02065"/>
    </source>
</evidence>
<keyword evidence="4 7" id="KW-0472">Membrane</keyword>
<evidence type="ECO:0000313" key="9">
    <source>
        <dbReference type="EMBL" id="NFN34211.1"/>
    </source>
</evidence>
<comment type="function">
    <text evidence="7">Functions as a peptidoglycan terminase that cleaves nascent peptidoglycan strands endolytically to terminate their elongation.</text>
</comment>
<dbReference type="Gene3D" id="3.30.1490.480">
    <property type="entry name" value="Endolytic murein transglycosylase"/>
    <property type="match status" value="1"/>
</dbReference>
<evidence type="ECO:0000313" key="8">
    <source>
        <dbReference type="EMBL" id="NFF86402.1"/>
    </source>
</evidence>
<dbReference type="InterPro" id="IPR003770">
    <property type="entry name" value="MLTG-like"/>
</dbReference>
<name>A0A0M1LW78_CLOBO</name>
<organism evidence="8 11">
    <name type="scientific">Clostridium botulinum</name>
    <dbReference type="NCBI Taxonomy" id="1491"/>
    <lineage>
        <taxon>Bacteria</taxon>
        <taxon>Bacillati</taxon>
        <taxon>Bacillota</taxon>
        <taxon>Clostridia</taxon>
        <taxon>Eubacteriales</taxon>
        <taxon>Clostridiaceae</taxon>
        <taxon>Clostridium</taxon>
    </lineage>
</organism>
<keyword evidence="2 7" id="KW-0812">Transmembrane</keyword>
<dbReference type="CDD" id="cd08010">
    <property type="entry name" value="MltG_like"/>
    <property type="match status" value="1"/>
</dbReference>
<keyword evidence="3 7" id="KW-1133">Transmembrane helix</keyword>
<comment type="subcellular location">
    <subcellularLocation>
        <location evidence="7">Cell membrane</location>
        <topology evidence="7">Single-pass membrane protein</topology>
    </subcellularLocation>
</comment>
<evidence type="ECO:0000256" key="4">
    <source>
        <dbReference type="ARBA" id="ARBA00023136"/>
    </source>
</evidence>
<feature type="transmembrane region" description="Helical" evidence="7">
    <location>
        <begin position="12"/>
        <end position="30"/>
    </location>
</feature>
<evidence type="ECO:0000256" key="3">
    <source>
        <dbReference type="ARBA" id="ARBA00022989"/>
    </source>
</evidence>
<dbReference type="Pfam" id="PF02618">
    <property type="entry name" value="YceG"/>
    <property type="match status" value="1"/>
</dbReference>
<evidence type="ECO:0000256" key="1">
    <source>
        <dbReference type="ARBA" id="ARBA00022475"/>
    </source>
</evidence>
<dbReference type="NCBIfam" id="TIGR00247">
    <property type="entry name" value="endolytic transglycosylase MltG"/>
    <property type="match status" value="1"/>
</dbReference>
<evidence type="ECO:0000313" key="10">
    <source>
        <dbReference type="Proteomes" id="UP000473681"/>
    </source>
</evidence>
<proteinExistence type="inferred from homology"/>
<dbReference type="EC" id="4.2.2.29" evidence="7"/>
<dbReference type="PANTHER" id="PTHR30518">
    <property type="entry name" value="ENDOLYTIC MUREIN TRANSGLYCOSYLASE"/>
    <property type="match status" value="1"/>
</dbReference>
<dbReference type="Proteomes" id="UP000476820">
    <property type="component" value="Unassembled WGS sequence"/>
</dbReference>
<comment type="caution">
    <text evidence="8">The sequence shown here is derived from an EMBL/GenBank/DDBJ whole genome shotgun (WGS) entry which is preliminary data.</text>
</comment>
<sequence>MKKIKSFKNQIILILSLFLVILCVILLFSYKRSISKPLKGNESVISVEVRHGEGIYSVLDRLNRENKLSNKYFIKLNLMFNKKDMSLQEGIYEVNSNVNLPELINTLNNQEDNKNVKKLVIPEGYTIDQISSKVEEEGICSKEDFINAVKNYKLPNFIKEDSNKRYSLEGFLYPDTYFIKNGSNAEAVVNLMFNRFMEVLVEIENEYGIDIKDNEIEKTITIASMIEKEARYDYDRDLISSVVYNRLKDNMKLQLDATVIYGLGYHVDVVLNKHLGVNSLYNTYKYAGLPIGPIGSPGKASIRAALFPKETNYLFYILKEDGYHYFTDSYDDFLKKKEELGY</sequence>
<comment type="similarity">
    <text evidence="7">Belongs to the transglycosylase MltG family.</text>
</comment>
<dbReference type="HAMAP" id="MF_02065">
    <property type="entry name" value="MltG"/>
    <property type="match status" value="1"/>
</dbReference>
<comment type="catalytic activity">
    <reaction evidence="7">
        <text>a peptidoglycan chain = a peptidoglycan chain with N-acetyl-1,6-anhydromuramyl-[peptide] at the reducing end + a peptidoglycan chain with N-acetylglucosamine at the non-reducing end.</text>
        <dbReference type="EC" id="4.2.2.29"/>
    </reaction>
</comment>
<evidence type="ECO:0000256" key="5">
    <source>
        <dbReference type="ARBA" id="ARBA00023239"/>
    </source>
</evidence>